<keyword evidence="1" id="KW-0472">Membrane</keyword>
<reference evidence="2" key="1">
    <citation type="submission" date="2021-09" db="EMBL/GenBank/DDBJ databases">
        <authorList>
            <consortium name="Pathogen Informatics"/>
        </authorList>
    </citation>
    <scope>NUCLEOTIDE SEQUENCE</scope>
</reference>
<evidence type="ECO:0000313" key="3">
    <source>
        <dbReference type="Proteomes" id="UP000746747"/>
    </source>
</evidence>
<organism evidence="2 3">
    <name type="scientific">Cercopithifilaria johnstoni</name>
    <dbReference type="NCBI Taxonomy" id="2874296"/>
    <lineage>
        <taxon>Eukaryota</taxon>
        <taxon>Metazoa</taxon>
        <taxon>Ecdysozoa</taxon>
        <taxon>Nematoda</taxon>
        <taxon>Chromadorea</taxon>
        <taxon>Rhabditida</taxon>
        <taxon>Spirurina</taxon>
        <taxon>Spiruromorpha</taxon>
        <taxon>Filarioidea</taxon>
        <taxon>Onchocercidae</taxon>
        <taxon>Cercopithifilaria</taxon>
    </lineage>
</organism>
<keyword evidence="3" id="KW-1185">Reference proteome</keyword>
<accession>A0A8J2M7F2</accession>
<evidence type="ECO:0000313" key="2">
    <source>
        <dbReference type="EMBL" id="CAG9536796.1"/>
    </source>
</evidence>
<dbReference type="Proteomes" id="UP000746747">
    <property type="component" value="Unassembled WGS sequence"/>
</dbReference>
<comment type="caution">
    <text evidence="2">The sequence shown here is derived from an EMBL/GenBank/DDBJ whole genome shotgun (WGS) entry which is preliminary data.</text>
</comment>
<feature type="transmembrane region" description="Helical" evidence="1">
    <location>
        <begin position="26"/>
        <end position="43"/>
    </location>
</feature>
<protein>
    <submittedName>
        <fullName evidence="2">Uncharacterized protein</fullName>
    </submittedName>
</protein>
<name>A0A8J2M7F2_9BILA</name>
<dbReference type="EMBL" id="CAKAEH010001487">
    <property type="protein sequence ID" value="CAG9536796.1"/>
    <property type="molecule type" value="Genomic_DNA"/>
</dbReference>
<proteinExistence type="predicted"/>
<keyword evidence="1" id="KW-0812">Transmembrane</keyword>
<sequence>MLARKFADVMRGFVEMCYARAIFTDAYLYVTIATGRIIALEIFRMTPRFQYHILKPDDNDTHDINEVSCITVSNLCSM</sequence>
<keyword evidence="1" id="KW-1133">Transmembrane helix</keyword>
<dbReference type="AlphaFoldDB" id="A0A8J2M7F2"/>
<evidence type="ECO:0000256" key="1">
    <source>
        <dbReference type="SAM" id="Phobius"/>
    </source>
</evidence>
<gene>
    <name evidence="2" type="ORF">CJOHNSTONI_LOCUS6680</name>
</gene>